<keyword evidence="2" id="KW-0812">Transmembrane</keyword>
<evidence type="ECO:0000256" key="1">
    <source>
        <dbReference type="ARBA" id="ARBA00022729"/>
    </source>
</evidence>
<name>A0ABX2IEH9_9RHOO</name>
<keyword evidence="5" id="KW-1185">Reference proteome</keyword>
<evidence type="ECO:0000259" key="3">
    <source>
        <dbReference type="Pfam" id="PF01551"/>
    </source>
</evidence>
<dbReference type="PANTHER" id="PTHR21666:SF289">
    <property type="entry name" value="L-ALA--D-GLU ENDOPEPTIDASE"/>
    <property type="match status" value="1"/>
</dbReference>
<sequence length="363" mass="38405">MTGSARALSCKSELQPEFGELFHLILTGCDLQQARSHGASGRDTMAFILHTSQGVAQSGVRMLSLRRVVAGACLLCSCLAGGAFALGWVLGQHFGPAQQIPGIQARQTDPVKERFTFDRLGDVSGRLLTLESEARSLVKKLTALEMLESRVAELKTGKPAVQAGVGSQAKGGAGGRVLAAQLCESAAGQGGASEIQIAGAEKTLTCLQDLLRKVEAAAATRSVNYMALPTQQPLQDQRIGSRFGNRVDPFTGRIAFHSGLDFEAESGTPIHAAGGGRVKNAGWVSELGFVIEIDHGNGLLTRYAHTSKMHVKTGDLVTPGQLIAAVGTTGRSTGPHLHFEILHNGRFVDPMYYLNIGDKVPNV</sequence>
<reference evidence="4 5" key="1">
    <citation type="submission" date="2020-06" db="EMBL/GenBank/DDBJ databases">
        <title>Draft genome of Uliginosibacterium sp. IMCC34675.</title>
        <authorList>
            <person name="Song J."/>
        </authorList>
    </citation>
    <scope>NUCLEOTIDE SEQUENCE [LARGE SCALE GENOMIC DNA]</scope>
    <source>
        <strain evidence="4 5">IMCC34675</strain>
    </source>
</reference>
<dbReference type="InterPro" id="IPR050570">
    <property type="entry name" value="Cell_wall_metabolism_enzyme"/>
</dbReference>
<proteinExistence type="predicted"/>
<feature type="domain" description="M23ase beta-sheet core" evidence="3">
    <location>
        <begin position="256"/>
        <end position="350"/>
    </location>
</feature>
<keyword evidence="2" id="KW-0472">Membrane</keyword>
<organism evidence="4 5">
    <name type="scientific">Uliginosibacterium aquaticum</name>
    <dbReference type="NCBI Taxonomy" id="2731212"/>
    <lineage>
        <taxon>Bacteria</taxon>
        <taxon>Pseudomonadati</taxon>
        <taxon>Pseudomonadota</taxon>
        <taxon>Betaproteobacteria</taxon>
        <taxon>Rhodocyclales</taxon>
        <taxon>Zoogloeaceae</taxon>
        <taxon>Uliginosibacterium</taxon>
    </lineage>
</organism>
<dbReference type="CDD" id="cd12797">
    <property type="entry name" value="M23_peptidase"/>
    <property type="match status" value="1"/>
</dbReference>
<dbReference type="RefSeq" id="WP_170021484.1">
    <property type="nucleotide sequence ID" value="NZ_JABCSC020000002.1"/>
</dbReference>
<keyword evidence="1" id="KW-0732">Signal</keyword>
<comment type="caution">
    <text evidence="4">The sequence shown here is derived from an EMBL/GenBank/DDBJ whole genome shotgun (WGS) entry which is preliminary data.</text>
</comment>
<dbReference type="Proteomes" id="UP000778523">
    <property type="component" value="Unassembled WGS sequence"/>
</dbReference>
<dbReference type="InterPro" id="IPR011055">
    <property type="entry name" value="Dup_hybrid_motif"/>
</dbReference>
<evidence type="ECO:0000313" key="4">
    <source>
        <dbReference type="EMBL" id="NSL54996.1"/>
    </source>
</evidence>
<evidence type="ECO:0000256" key="2">
    <source>
        <dbReference type="SAM" id="Phobius"/>
    </source>
</evidence>
<dbReference type="SUPFAM" id="SSF51261">
    <property type="entry name" value="Duplicated hybrid motif"/>
    <property type="match status" value="1"/>
</dbReference>
<dbReference type="Pfam" id="PF01551">
    <property type="entry name" value="Peptidase_M23"/>
    <property type="match status" value="1"/>
</dbReference>
<dbReference type="EMBL" id="JABCSC020000002">
    <property type="protein sequence ID" value="NSL54996.1"/>
    <property type="molecule type" value="Genomic_DNA"/>
</dbReference>
<keyword evidence="2" id="KW-1133">Transmembrane helix</keyword>
<dbReference type="PANTHER" id="PTHR21666">
    <property type="entry name" value="PEPTIDASE-RELATED"/>
    <property type="match status" value="1"/>
</dbReference>
<accession>A0ABX2IEH9</accession>
<dbReference type="Gene3D" id="2.70.70.10">
    <property type="entry name" value="Glucose Permease (Domain IIA)"/>
    <property type="match status" value="1"/>
</dbReference>
<feature type="transmembrane region" description="Helical" evidence="2">
    <location>
        <begin position="68"/>
        <end position="90"/>
    </location>
</feature>
<evidence type="ECO:0000313" key="5">
    <source>
        <dbReference type="Proteomes" id="UP000778523"/>
    </source>
</evidence>
<gene>
    <name evidence="4" type="ORF">HJ583_008165</name>
</gene>
<dbReference type="InterPro" id="IPR016047">
    <property type="entry name" value="M23ase_b-sheet_dom"/>
</dbReference>
<protein>
    <submittedName>
        <fullName evidence="4">M23 family metallopeptidase</fullName>
    </submittedName>
</protein>